<comment type="caution">
    <text evidence="2">The sequence shown here is derived from an EMBL/GenBank/DDBJ whole genome shotgun (WGS) entry which is preliminary data.</text>
</comment>
<dbReference type="AlphaFoldDB" id="A0A9P7RZR5"/>
<evidence type="ECO:0000313" key="2">
    <source>
        <dbReference type="EMBL" id="KAG7092685.1"/>
    </source>
</evidence>
<keyword evidence="1" id="KW-0472">Membrane</keyword>
<keyword evidence="1" id="KW-1133">Transmembrane helix</keyword>
<organism evidence="2 3">
    <name type="scientific">Marasmius oreades</name>
    <name type="common">fairy-ring Marasmius</name>
    <dbReference type="NCBI Taxonomy" id="181124"/>
    <lineage>
        <taxon>Eukaryota</taxon>
        <taxon>Fungi</taxon>
        <taxon>Dikarya</taxon>
        <taxon>Basidiomycota</taxon>
        <taxon>Agaricomycotina</taxon>
        <taxon>Agaricomycetes</taxon>
        <taxon>Agaricomycetidae</taxon>
        <taxon>Agaricales</taxon>
        <taxon>Marasmiineae</taxon>
        <taxon>Marasmiaceae</taxon>
        <taxon>Marasmius</taxon>
    </lineage>
</organism>
<dbReference type="EMBL" id="CM032185">
    <property type="protein sequence ID" value="KAG7092685.1"/>
    <property type="molecule type" value="Genomic_DNA"/>
</dbReference>
<keyword evidence="3" id="KW-1185">Reference proteome</keyword>
<accession>A0A9P7RZR5</accession>
<dbReference type="GeneID" id="66078094"/>
<name>A0A9P7RZR5_9AGAR</name>
<dbReference type="KEGG" id="more:E1B28_009018"/>
<reference evidence="2" key="1">
    <citation type="journal article" date="2021" name="Genome Biol. Evol.">
        <title>The assembled and annotated genome of the fairy-ring fungus Marasmius oreades.</title>
        <authorList>
            <person name="Hiltunen M."/>
            <person name="Ament-Velasquez S.L."/>
            <person name="Johannesson H."/>
        </authorList>
    </citation>
    <scope>NUCLEOTIDE SEQUENCE</scope>
    <source>
        <strain evidence="2">03SP1</strain>
    </source>
</reference>
<dbReference type="OrthoDB" id="2935283at2759"/>
<sequence>MPFVRWKKFLGLPLVAGVCILASLGVIVGGAGAVGGWVHVIDVVGKHPIPIEDQVGVFVFAITFSLLALLSLLGLIGGLVRSYNIIIFYKNLVRGHLLLIIAALGLSLFSTIHPVDNSTIERCLGDSPDYLVKQFCVKGISLMKGLRIGISALAAINQICAWIIANNFADKLDLDSVMRRTIIFPDGKASGNGYRV</sequence>
<feature type="transmembrane region" description="Helical" evidence="1">
    <location>
        <begin position="58"/>
        <end position="80"/>
    </location>
</feature>
<protein>
    <submittedName>
        <fullName evidence="2">Uncharacterized protein</fullName>
    </submittedName>
</protein>
<keyword evidence="1" id="KW-0812">Transmembrane</keyword>
<feature type="transmembrane region" description="Helical" evidence="1">
    <location>
        <begin position="148"/>
        <end position="169"/>
    </location>
</feature>
<feature type="transmembrane region" description="Helical" evidence="1">
    <location>
        <begin position="92"/>
        <end position="112"/>
    </location>
</feature>
<feature type="transmembrane region" description="Helical" evidence="1">
    <location>
        <begin position="12"/>
        <end position="38"/>
    </location>
</feature>
<gene>
    <name evidence="2" type="ORF">E1B28_009018</name>
</gene>
<proteinExistence type="predicted"/>
<evidence type="ECO:0000256" key="1">
    <source>
        <dbReference type="SAM" id="Phobius"/>
    </source>
</evidence>
<dbReference type="RefSeq" id="XP_043009155.1">
    <property type="nucleotide sequence ID" value="XM_043153870.1"/>
</dbReference>
<dbReference type="Proteomes" id="UP001049176">
    <property type="component" value="Chromosome 5"/>
</dbReference>
<evidence type="ECO:0000313" key="3">
    <source>
        <dbReference type="Proteomes" id="UP001049176"/>
    </source>
</evidence>